<evidence type="ECO:0000256" key="1">
    <source>
        <dbReference type="SAM" id="MobiDB-lite"/>
    </source>
</evidence>
<dbReference type="AlphaFoldDB" id="A0A518JRM9"/>
<feature type="compositionally biased region" description="Low complexity" evidence="1">
    <location>
        <begin position="12"/>
        <end position="26"/>
    </location>
</feature>
<gene>
    <name evidence="2" type="ORF">Poly24_19210</name>
</gene>
<accession>A0A518JRM9</accession>
<dbReference type="EMBL" id="CP036348">
    <property type="protein sequence ID" value="QDV68212.1"/>
    <property type="molecule type" value="Genomic_DNA"/>
</dbReference>
<feature type="region of interest" description="Disordered" evidence="1">
    <location>
        <begin position="246"/>
        <end position="299"/>
    </location>
</feature>
<reference evidence="2 3" key="1">
    <citation type="submission" date="2019-02" db="EMBL/GenBank/DDBJ databases">
        <title>Deep-cultivation of Planctomycetes and their phenomic and genomic characterization uncovers novel biology.</title>
        <authorList>
            <person name="Wiegand S."/>
            <person name="Jogler M."/>
            <person name="Boedeker C."/>
            <person name="Pinto D."/>
            <person name="Vollmers J."/>
            <person name="Rivas-Marin E."/>
            <person name="Kohn T."/>
            <person name="Peeters S.H."/>
            <person name="Heuer A."/>
            <person name="Rast P."/>
            <person name="Oberbeckmann S."/>
            <person name="Bunk B."/>
            <person name="Jeske O."/>
            <person name="Meyerdierks A."/>
            <person name="Storesund J.E."/>
            <person name="Kallscheuer N."/>
            <person name="Luecker S."/>
            <person name="Lage O.M."/>
            <person name="Pohl T."/>
            <person name="Merkel B.J."/>
            <person name="Hornburger P."/>
            <person name="Mueller R.-W."/>
            <person name="Bruemmer F."/>
            <person name="Labrenz M."/>
            <person name="Spormann A.M."/>
            <person name="Op den Camp H."/>
            <person name="Overmann J."/>
            <person name="Amann R."/>
            <person name="Jetten M.S.M."/>
            <person name="Mascher T."/>
            <person name="Medema M.H."/>
            <person name="Devos D.P."/>
            <person name="Kaster A.-K."/>
            <person name="Ovreas L."/>
            <person name="Rohde M."/>
            <person name="Galperin M.Y."/>
            <person name="Jogler C."/>
        </authorList>
    </citation>
    <scope>NUCLEOTIDE SEQUENCE [LARGE SCALE GENOMIC DNA]</scope>
    <source>
        <strain evidence="2 3">Poly24</strain>
    </source>
</reference>
<feature type="region of interest" description="Disordered" evidence="1">
    <location>
        <begin position="1"/>
        <end position="101"/>
    </location>
</feature>
<name>A0A518JRM9_9BACT</name>
<evidence type="ECO:0000313" key="3">
    <source>
        <dbReference type="Proteomes" id="UP000315082"/>
    </source>
</evidence>
<dbReference type="KEGG" id="rcf:Poly24_19210"/>
<feature type="compositionally biased region" description="Low complexity" evidence="1">
    <location>
        <begin position="35"/>
        <end position="59"/>
    </location>
</feature>
<organism evidence="2 3">
    <name type="scientific">Rosistilla carotiformis</name>
    <dbReference type="NCBI Taxonomy" id="2528017"/>
    <lineage>
        <taxon>Bacteria</taxon>
        <taxon>Pseudomonadati</taxon>
        <taxon>Planctomycetota</taxon>
        <taxon>Planctomycetia</taxon>
        <taxon>Pirellulales</taxon>
        <taxon>Pirellulaceae</taxon>
        <taxon>Rosistilla</taxon>
    </lineage>
</organism>
<evidence type="ECO:0000313" key="2">
    <source>
        <dbReference type="EMBL" id="QDV68212.1"/>
    </source>
</evidence>
<proteinExistence type="predicted"/>
<dbReference type="RefSeq" id="WP_197452448.1">
    <property type="nucleotide sequence ID" value="NZ_CP036348.1"/>
</dbReference>
<feature type="compositionally biased region" description="Acidic residues" evidence="1">
    <location>
        <begin position="80"/>
        <end position="100"/>
    </location>
</feature>
<feature type="compositionally biased region" description="Polar residues" evidence="1">
    <location>
        <begin position="1"/>
        <end position="11"/>
    </location>
</feature>
<protein>
    <submittedName>
        <fullName evidence="2">Uncharacterized protein</fullName>
    </submittedName>
</protein>
<dbReference type="Proteomes" id="UP000315082">
    <property type="component" value="Chromosome"/>
</dbReference>
<keyword evidence="3" id="KW-1185">Reference proteome</keyword>
<sequence length="369" mass="39546">MENAIPTNQDIETSSTDTSAEASTTDQMSATATEVVSSDTASDSSSSDAVISSDVAASSEMEISGDDDSNVAVVAMNESDASDEDVTEAASDAAEDDQAGEPDVIAISSFEELDSASEPFVGRWQNLISTTNWEKGRIIHEWREALIESDAPATEYSDEAWAKRVGGVTSPHVGRLRRVHETFGSSYETYPGLYWSHFLAALDWDDAPMWLEGAMRSGWSVSGMREQRWQSMGAVDQDRPQAEDIVTADPDEDVVLPAQGGSNTKFDDESGDISAGPAPEGPDFGDEDEQDLGGKPLPTAEFEKGDDIEAAPVAQPFAGLPELPPDMSEALEMFKLAILRHKAAQWGDVSQETVLKVISGLQALATNEV</sequence>